<organism evidence="15 16">
    <name type="scientific">Catharus ustulatus</name>
    <name type="common">Russet-backed thrush</name>
    <name type="synonym">Hylocichla ustulatus</name>
    <dbReference type="NCBI Taxonomy" id="91951"/>
    <lineage>
        <taxon>Eukaryota</taxon>
        <taxon>Metazoa</taxon>
        <taxon>Chordata</taxon>
        <taxon>Craniata</taxon>
        <taxon>Vertebrata</taxon>
        <taxon>Euteleostomi</taxon>
        <taxon>Archelosauria</taxon>
        <taxon>Archosauria</taxon>
        <taxon>Dinosauria</taxon>
        <taxon>Saurischia</taxon>
        <taxon>Theropoda</taxon>
        <taxon>Coelurosauria</taxon>
        <taxon>Aves</taxon>
        <taxon>Neognathae</taxon>
        <taxon>Neoaves</taxon>
        <taxon>Telluraves</taxon>
        <taxon>Australaves</taxon>
        <taxon>Passeriformes</taxon>
        <taxon>Turdidae</taxon>
        <taxon>Catharus</taxon>
    </lineage>
</organism>
<evidence type="ECO:0000256" key="6">
    <source>
        <dbReference type="ARBA" id="ARBA00022490"/>
    </source>
</evidence>
<evidence type="ECO:0000256" key="9">
    <source>
        <dbReference type="ARBA" id="ARBA00022842"/>
    </source>
</evidence>
<dbReference type="PANTHER" id="PTHR19288">
    <property type="entry name" value="4-NITROPHENYLPHOSPHATASE-RELATED"/>
    <property type="match status" value="1"/>
</dbReference>
<name>A0A8C3UKT7_CATUS</name>
<evidence type="ECO:0000256" key="5">
    <source>
        <dbReference type="ARBA" id="ARBA00012146"/>
    </source>
</evidence>
<keyword evidence="16" id="KW-1185">Reference proteome</keyword>
<keyword evidence="9" id="KW-0460">Magnesium</keyword>
<dbReference type="Pfam" id="PF13242">
    <property type="entry name" value="Hydrolase_like"/>
    <property type="match status" value="1"/>
</dbReference>
<comment type="catalytic activity">
    <reaction evidence="13">
        <text>diphosphate + H2O = 2 phosphate + H(+)</text>
        <dbReference type="Rhea" id="RHEA:24576"/>
        <dbReference type="ChEBI" id="CHEBI:15377"/>
        <dbReference type="ChEBI" id="CHEBI:15378"/>
        <dbReference type="ChEBI" id="CHEBI:33019"/>
        <dbReference type="ChEBI" id="CHEBI:43474"/>
        <dbReference type="EC" id="3.6.1.1"/>
    </reaction>
</comment>
<dbReference type="InterPro" id="IPR006357">
    <property type="entry name" value="HAD-SF_hydro_IIA"/>
</dbReference>
<evidence type="ECO:0000256" key="12">
    <source>
        <dbReference type="ARBA" id="ARBA00039357"/>
    </source>
</evidence>
<dbReference type="EC" id="3.6.1.1" evidence="5"/>
<evidence type="ECO:0000256" key="3">
    <source>
        <dbReference type="ARBA" id="ARBA00004496"/>
    </source>
</evidence>
<dbReference type="GO" id="GO:0005634">
    <property type="term" value="C:nucleus"/>
    <property type="evidence" value="ECO:0007669"/>
    <property type="project" value="UniProtKB-SubCell"/>
</dbReference>
<evidence type="ECO:0000256" key="11">
    <source>
        <dbReference type="ARBA" id="ARBA00037258"/>
    </source>
</evidence>
<dbReference type="Ensembl" id="ENSCUST00005015350.1">
    <property type="protein sequence ID" value="ENSCUSP00005014775.1"/>
    <property type="gene ID" value="ENSCUSG00005009507.1"/>
</dbReference>
<evidence type="ECO:0000256" key="4">
    <source>
        <dbReference type="ARBA" id="ARBA00007958"/>
    </source>
</evidence>
<keyword evidence="6" id="KW-0963">Cytoplasm</keyword>
<dbReference type="GO" id="GO:0004427">
    <property type="term" value="F:inorganic diphosphate phosphatase activity"/>
    <property type="evidence" value="ECO:0007669"/>
    <property type="project" value="UniProtKB-EC"/>
</dbReference>
<evidence type="ECO:0000256" key="8">
    <source>
        <dbReference type="ARBA" id="ARBA00022801"/>
    </source>
</evidence>
<evidence type="ECO:0000256" key="10">
    <source>
        <dbReference type="ARBA" id="ARBA00023242"/>
    </source>
</evidence>
<feature type="chain" id="PRO_5034928379" description="Phospholysine phosphohistidine inorganic pyrophosphate phosphatase" evidence="14">
    <location>
        <begin position="22"/>
        <end position="320"/>
    </location>
</feature>
<sequence length="320" mass="34853">MAGWGWGWARAVRGLLLDVSGVLYDSGADGGAPIAGSAEAVRRMHRGCYHMDQSSQCCQRAIFEVSLRIIDALGQLVVLTGWEKLQVPGQPRIKASGLKLQLCTNETQATRADFVRKLRAMGFDVSVAEVTAPAPAACRLLQERGLRPHLLVHHDLVPEFAEIDKTNPNCVVLGDAAEHFTYANLNEAFRLLIGMEKPVLISLGKGRYYKETDGLKLDVGAYMKALEYACDIEAEVVGKPAKSFFESALAELGVPAEQAVMIGDDIVSDVGGAQQCGMRALQVRTGKYRPSDEHHPLVKPDAYVNNLAEAVDIILQQQQL</sequence>
<dbReference type="GO" id="GO:0016791">
    <property type="term" value="F:phosphatase activity"/>
    <property type="evidence" value="ECO:0007669"/>
    <property type="project" value="InterPro"/>
</dbReference>
<dbReference type="SUPFAM" id="SSF56784">
    <property type="entry name" value="HAD-like"/>
    <property type="match status" value="1"/>
</dbReference>
<evidence type="ECO:0000313" key="15">
    <source>
        <dbReference type="Ensembl" id="ENSCUSP00005014775.1"/>
    </source>
</evidence>
<keyword evidence="10" id="KW-0539">Nucleus</keyword>
<reference evidence="15" key="1">
    <citation type="submission" date="2020-10" db="EMBL/GenBank/DDBJ databases">
        <title>Catharus ustulatus (Swainson's thrush) genome, bCatUst1, primary haplotype v2.</title>
        <authorList>
            <person name="Delmore K."/>
            <person name="Vafadar M."/>
            <person name="Formenti G."/>
            <person name="Chow W."/>
            <person name="Pelan S."/>
            <person name="Howe K."/>
            <person name="Rhie A."/>
            <person name="Mountcastle J."/>
            <person name="Haase B."/>
            <person name="Fedrigo O."/>
            <person name="Jarvis E.D."/>
        </authorList>
    </citation>
    <scope>NUCLEOTIDE SEQUENCE [LARGE SCALE GENOMIC DNA]</scope>
</reference>
<accession>A0A8C3UKT7</accession>
<comment type="subcellular location">
    <subcellularLocation>
        <location evidence="3">Cytoplasm</location>
    </subcellularLocation>
    <subcellularLocation>
        <location evidence="2">Nucleus</location>
    </subcellularLocation>
</comment>
<dbReference type="PANTHER" id="PTHR19288:SF44">
    <property type="entry name" value="PHOSPHOLYSINE PHOSPHOHISTIDINE INORGANIC PYROPHOSPHATE PHOSPHATASE"/>
    <property type="match status" value="1"/>
</dbReference>
<reference evidence="15" key="3">
    <citation type="submission" date="2025-09" db="UniProtKB">
        <authorList>
            <consortium name="Ensembl"/>
        </authorList>
    </citation>
    <scope>IDENTIFICATION</scope>
</reference>
<gene>
    <name evidence="15" type="primary">LHPP</name>
</gene>
<proteinExistence type="inferred from homology"/>
<dbReference type="InterPro" id="IPR036412">
    <property type="entry name" value="HAD-like_sf"/>
</dbReference>
<comment type="cofactor">
    <cofactor evidence="1">
        <name>Mg(2+)</name>
        <dbReference type="ChEBI" id="CHEBI:18420"/>
    </cofactor>
</comment>
<comment type="function">
    <text evidence="11">Phosphatase that hydrolyzes imidodiphosphate, 3-phosphohistidine and 6-phospholysine. Has broad substrate specificity and can also hydrolyze inorganic diphosphate, but with lower efficiency.</text>
</comment>
<dbReference type="AlphaFoldDB" id="A0A8C3UKT7"/>
<dbReference type="CDD" id="cd07509">
    <property type="entry name" value="HAD_PPase"/>
    <property type="match status" value="1"/>
</dbReference>
<reference evidence="15" key="2">
    <citation type="submission" date="2025-08" db="UniProtKB">
        <authorList>
            <consortium name="Ensembl"/>
        </authorList>
    </citation>
    <scope>IDENTIFICATION</scope>
</reference>
<dbReference type="FunFam" id="3.40.50.1000:FF:000051">
    <property type="entry name" value="Phospholysine phosphohistidine inorganic pyrophosphate phosphatase"/>
    <property type="match status" value="1"/>
</dbReference>
<dbReference type="GO" id="GO:0005829">
    <property type="term" value="C:cytosol"/>
    <property type="evidence" value="ECO:0007669"/>
    <property type="project" value="TreeGrafter"/>
</dbReference>
<protein>
    <recommendedName>
        <fullName evidence="12">Phospholysine phosphohistidine inorganic pyrophosphate phosphatase</fullName>
        <ecNumber evidence="5">3.6.1.1</ecNumber>
    </recommendedName>
</protein>
<keyword evidence="7" id="KW-0479">Metal-binding</keyword>
<dbReference type="Proteomes" id="UP000694563">
    <property type="component" value="Chromosome 8"/>
</dbReference>
<keyword evidence="8" id="KW-0378">Hydrolase</keyword>
<feature type="signal peptide" evidence="14">
    <location>
        <begin position="1"/>
        <end position="21"/>
    </location>
</feature>
<keyword evidence="14" id="KW-0732">Signal</keyword>
<evidence type="ECO:0000256" key="14">
    <source>
        <dbReference type="SAM" id="SignalP"/>
    </source>
</evidence>
<dbReference type="InterPro" id="IPR006355">
    <property type="entry name" value="LHPP/HDHD2"/>
</dbReference>
<evidence type="ECO:0000313" key="16">
    <source>
        <dbReference type="Proteomes" id="UP000694563"/>
    </source>
</evidence>
<comment type="similarity">
    <text evidence="4">Belongs to the HAD-like hydrolase superfamily.</text>
</comment>
<dbReference type="NCBIfam" id="TIGR01458">
    <property type="entry name" value="HAD-SF-IIA-hyp3"/>
    <property type="match status" value="1"/>
</dbReference>
<dbReference type="InterPro" id="IPR023214">
    <property type="entry name" value="HAD_sf"/>
</dbReference>
<evidence type="ECO:0000256" key="13">
    <source>
        <dbReference type="ARBA" id="ARBA00047820"/>
    </source>
</evidence>
<evidence type="ECO:0000256" key="2">
    <source>
        <dbReference type="ARBA" id="ARBA00004123"/>
    </source>
</evidence>
<dbReference type="Gene3D" id="3.40.50.1000">
    <property type="entry name" value="HAD superfamily/HAD-like"/>
    <property type="match status" value="2"/>
</dbReference>
<evidence type="ECO:0000256" key="1">
    <source>
        <dbReference type="ARBA" id="ARBA00001946"/>
    </source>
</evidence>
<dbReference type="Pfam" id="PF13344">
    <property type="entry name" value="Hydrolase_6"/>
    <property type="match status" value="1"/>
</dbReference>
<dbReference type="GO" id="GO:0046872">
    <property type="term" value="F:metal ion binding"/>
    <property type="evidence" value="ECO:0007669"/>
    <property type="project" value="UniProtKB-KW"/>
</dbReference>
<evidence type="ECO:0000256" key="7">
    <source>
        <dbReference type="ARBA" id="ARBA00022723"/>
    </source>
</evidence>